<evidence type="ECO:0000313" key="3">
    <source>
        <dbReference type="Proteomes" id="UP000540568"/>
    </source>
</evidence>
<reference evidence="2 3" key="1">
    <citation type="submission" date="2020-07" db="EMBL/GenBank/DDBJ databases">
        <title>Sequencing the genomes of 1000 actinobacteria strains.</title>
        <authorList>
            <person name="Klenk H.-P."/>
        </authorList>
    </citation>
    <scope>NUCLEOTIDE SEQUENCE [LARGE SCALE GENOMIC DNA]</scope>
    <source>
        <strain evidence="2 3">DSM 44121</strain>
    </source>
</reference>
<evidence type="ECO:0000256" key="1">
    <source>
        <dbReference type="SAM" id="MobiDB-lite"/>
    </source>
</evidence>
<dbReference type="RefSeq" id="WP_182617313.1">
    <property type="nucleotide sequence ID" value="NZ_BAAATF010000003.1"/>
</dbReference>
<organism evidence="2 3">
    <name type="scientific">Promicromonospora sukumoe</name>
    <dbReference type="NCBI Taxonomy" id="88382"/>
    <lineage>
        <taxon>Bacteria</taxon>
        <taxon>Bacillati</taxon>
        <taxon>Actinomycetota</taxon>
        <taxon>Actinomycetes</taxon>
        <taxon>Micrococcales</taxon>
        <taxon>Promicromonosporaceae</taxon>
        <taxon>Promicromonospora</taxon>
    </lineage>
</organism>
<evidence type="ECO:0000313" key="2">
    <source>
        <dbReference type="EMBL" id="MBA8808900.1"/>
    </source>
</evidence>
<dbReference type="AlphaFoldDB" id="A0A7W3J9U5"/>
<proteinExistence type="predicted"/>
<keyword evidence="3" id="KW-1185">Reference proteome</keyword>
<accession>A0A7W3J9U5</accession>
<evidence type="ECO:0008006" key="4">
    <source>
        <dbReference type="Google" id="ProtNLM"/>
    </source>
</evidence>
<feature type="compositionally biased region" description="Gly residues" evidence="1">
    <location>
        <begin position="92"/>
        <end position="108"/>
    </location>
</feature>
<gene>
    <name evidence="2" type="ORF">FHX71_002842</name>
</gene>
<sequence>MGEVWGADVAQLRTLATTMRDRTQTLETARALVDSLIDDLDWFGPSGQRFRAEWSDTHRGGLTAAIDSLVQAGNALDRNADDQERTSADAGTAGGAGTGTGGSGGGTTVAGAQAPAAPQVPAVPTLSPDEYLELSESERDEWLLNATDEQVAALLAAMEAQGLYPGPDAGLVASEHWTRQAAQDAGIDYLAWDPTLGADANRANIEAVYEYYADLYLNNPDLQWAGMAAMIGPSFAAGFLDLALMRDIAQGFEVGGEVLQHLPGGLAQGALIEQVAGMTDDELRFYETSFLAMQQEIFHDQASMHAAYEHGGMEEIQRMYESGAMNEATYDAWEDIASGDPDRVAEGNTEMLRREQQEIIADDYDAMRDRPVTGEAMTYMMTVVGEASIPGAVTFGEYDPLQVSVETPGPENVGIPFTGISTDNPLQGTVTITTPLPDGNIADVDQRWNYITADTLPAYQELLQNDPGRAEDILRTDVSDRIEEYRLTNPDRLGRIVDRLATNWDVDVDQ</sequence>
<feature type="region of interest" description="Disordered" evidence="1">
    <location>
        <begin position="80"/>
        <end position="125"/>
    </location>
</feature>
<comment type="caution">
    <text evidence="2">The sequence shown here is derived from an EMBL/GenBank/DDBJ whole genome shotgun (WGS) entry which is preliminary data.</text>
</comment>
<dbReference type="EMBL" id="JACGWV010000001">
    <property type="protein sequence ID" value="MBA8808900.1"/>
    <property type="molecule type" value="Genomic_DNA"/>
</dbReference>
<dbReference type="Gene3D" id="1.10.287.1060">
    <property type="entry name" value="ESAT-6-like"/>
    <property type="match status" value="1"/>
</dbReference>
<name>A0A7W3J9U5_9MICO</name>
<protein>
    <recommendedName>
        <fullName evidence="4">WXG100 family type VII secretion target</fullName>
    </recommendedName>
</protein>
<feature type="compositionally biased region" description="Low complexity" evidence="1">
    <location>
        <begin position="109"/>
        <end position="125"/>
    </location>
</feature>
<dbReference type="Proteomes" id="UP000540568">
    <property type="component" value="Unassembled WGS sequence"/>
</dbReference>